<dbReference type="GO" id="GO:0016740">
    <property type="term" value="F:transferase activity"/>
    <property type="evidence" value="ECO:0007669"/>
    <property type="project" value="UniProtKB-KW"/>
</dbReference>
<keyword evidence="1" id="KW-0812">Transmembrane</keyword>
<dbReference type="InterPro" id="IPR001173">
    <property type="entry name" value="Glyco_trans_2-like"/>
</dbReference>
<dbReference type="Gene3D" id="3.90.550.10">
    <property type="entry name" value="Spore Coat Polysaccharide Biosynthesis Protein SpsA, Chain A"/>
    <property type="match status" value="1"/>
</dbReference>
<dbReference type="PANTHER" id="PTHR43646:SF3">
    <property type="entry name" value="SLR1566 PROTEIN"/>
    <property type="match status" value="1"/>
</dbReference>
<comment type="caution">
    <text evidence="3">The sequence shown here is derived from an EMBL/GenBank/DDBJ whole genome shotgun (WGS) entry which is preliminary data.</text>
</comment>
<accession>A0A2T4HXC2</accession>
<dbReference type="Proteomes" id="UP000241206">
    <property type="component" value="Unassembled WGS sequence"/>
</dbReference>
<keyword evidence="3" id="KW-0808">Transferase</keyword>
<evidence type="ECO:0000259" key="2">
    <source>
        <dbReference type="Pfam" id="PF00535"/>
    </source>
</evidence>
<keyword evidence="4" id="KW-1185">Reference proteome</keyword>
<protein>
    <submittedName>
        <fullName evidence="3">Glycosyl transferase family 2</fullName>
    </submittedName>
</protein>
<feature type="transmembrane region" description="Helical" evidence="1">
    <location>
        <begin position="341"/>
        <end position="361"/>
    </location>
</feature>
<evidence type="ECO:0000256" key="1">
    <source>
        <dbReference type="SAM" id="Phobius"/>
    </source>
</evidence>
<dbReference type="SUPFAM" id="SSF53448">
    <property type="entry name" value="Nucleotide-diphospho-sugar transferases"/>
    <property type="match status" value="1"/>
</dbReference>
<dbReference type="PANTHER" id="PTHR43646">
    <property type="entry name" value="GLYCOSYLTRANSFERASE"/>
    <property type="match status" value="1"/>
</dbReference>
<feature type="transmembrane region" description="Helical" evidence="1">
    <location>
        <begin position="312"/>
        <end position="329"/>
    </location>
</feature>
<proteinExistence type="predicted"/>
<dbReference type="AlphaFoldDB" id="A0A2T4HXC2"/>
<keyword evidence="1" id="KW-0472">Membrane</keyword>
<feature type="domain" description="Glycosyltransferase 2-like" evidence="2">
    <location>
        <begin position="45"/>
        <end position="218"/>
    </location>
</feature>
<dbReference type="RefSeq" id="WP_107394990.1">
    <property type="nucleotide sequence ID" value="NZ_PHHF01000047.1"/>
</dbReference>
<dbReference type="Pfam" id="PF00535">
    <property type="entry name" value="Glycos_transf_2"/>
    <property type="match status" value="1"/>
</dbReference>
<feature type="transmembrane region" description="Helical" evidence="1">
    <location>
        <begin position="283"/>
        <end position="305"/>
    </location>
</feature>
<evidence type="ECO:0000313" key="3">
    <source>
        <dbReference type="EMBL" id="PTD20453.1"/>
    </source>
</evidence>
<evidence type="ECO:0000313" key="4">
    <source>
        <dbReference type="Proteomes" id="UP000241206"/>
    </source>
</evidence>
<reference evidence="3 4" key="1">
    <citation type="submission" date="2017-11" db="EMBL/GenBank/DDBJ databases">
        <title>Sphingomonas oleivorans sp. nov., isolated from oil-contaminated soil.</title>
        <authorList>
            <person name="Wang L."/>
            <person name="Chen L."/>
        </authorList>
    </citation>
    <scope>NUCLEOTIDE SEQUENCE [LARGE SCALE GENOMIC DNA]</scope>
    <source>
        <strain evidence="3 4">K101</strain>
    </source>
</reference>
<sequence length="378" mass="39491">MTILAAISLGLWIYLLAGHGGFWRAAETDEAAAPDPANWPAVAAVVPARDEAAVIGRTIAGLLAQDYPGDFRILLVDDGSSDGTARIAREAAAATGRGDRLEIVPGSPPPAGWTGKLWAMEQGIARAGGARWLWLTDADIAHAPDTLRSLVARGEAEGLALCSLMARLSTANAAERALIPAFVLFFQMLYPFARVNRAGSPVAAAAGGCMLARADALAQAGGIPAIAAHIIDDCALGRAMKRQGPIRLMLTRRSVSIRPYGGWREIGAMIARSAYAQLRYSPWLLAGTLLGLALVFLVPPLAAAFAAGPGRAMGIAAWALMAIAFQPMLRFYGRSPLWGPLLPAIAAFYAGATALSALAHARGRGGMWKGRAQARLGA</sequence>
<name>A0A2T4HXC2_9SPHN</name>
<gene>
    <name evidence="3" type="ORF">CV103_11525</name>
</gene>
<dbReference type="InterPro" id="IPR017832">
    <property type="entry name" value="Glyco_trans_2_hopen-assoc_HpnB"/>
</dbReference>
<keyword evidence="1" id="KW-1133">Transmembrane helix</keyword>
<dbReference type="NCBIfam" id="TIGR03469">
    <property type="entry name" value="HpnB"/>
    <property type="match status" value="1"/>
</dbReference>
<organism evidence="3 4">
    <name type="scientific">Edaphosphingomonas fennica</name>
    <dbReference type="NCBI Taxonomy" id="114404"/>
    <lineage>
        <taxon>Bacteria</taxon>
        <taxon>Pseudomonadati</taxon>
        <taxon>Pseudomonadota</taxon>
        <taxon>Alphaproteobacteria</taxon>
        <taxon>Sphingomonadales</taxon>
        <taxon>Rhizorhabdaceae</taxon>
        <taxon>Edaphosphingomonas</taxon>
    </lineage>
</organism>
<dbReference type="EMBL" id="PHHF01000047">
    <property type="protein sequence ID" value="PTD20453.1"/>
    <property type="molecule type" value="Genomic_DNA"/>
</dbReference>
<dbReference type="InterPro" id="IPR029044">
    <property type="entry name" value="Nucleotide-diphossugar_trans"/>
</dbReference>